<comment type="caution">
    <text evidence="9">The sequence shown here is derived from an EMBL/GenBank/DDBJ whole genome shotgun (WGS) entry which is preliminary data.</text>
</comment>
<dbReference type="InterPro" id="IPR023997">
    <property type="entry name" value="TonB-dep_OMP_SusC/RagA_CS"/>
</dbReference>
<evidence type="ECO:0000313" key="10">
    <source>
        <dbReference type="Proteomes" id="UP000266441"/>
    </source>
</evidence>
<gene>
    <name evidence="9" type="ORF">D1164_17625</name>
</gene>
<dbReference type="PROSITE" id="PS52016">
    <property type="entry name" value="TONB_DEPENDENT_REC_3"/>
    <property type="match status" value="1"/>
</dbReference>
<proteinExistence type="inferred from homology"/>
<evidence type="ECO:0000256" key="1">
    <source>
        <dbReference type="ARBA" id="ARBA00004571"/>
    </source>
</evidence>
<dbReference type="InterPro" id="IPR023996">
    <property type="entry name" value="TonB-dep_OMP_SusC/RagA"/>
</dbReference>
<evidence type="ECO:0000256" key="4">
    <source>
        <dbReference type="ARBA" id="ARBA00022692"/>
    </source>
</evidence>
<dbReference type="GO" id="GO:0009279">
    <property type="term" value="C:cell outer membrane"/>
    <property type="evidence" value="ECO:0007669"/>
    <property type="project" value="UniProtKB-SubCell"/>
</dbReference>
<dbReference type="OrthoDB" id="9768177at2"/>
<dbReference type="SUPFAM" id="SSF49464">
    <property type="entry name" value="Carboxypeptidase regulatory domain-like"/>
    <property type="match status" value="1"/>
</dbReference>
<dbReference type="Pfam" id="PF07715">
    <property type="entry name" value="Plug"/>
    <property type="match status" value="1"/>
</dbReference>
<feature type="domain" description="TonB-dependent receptor plug" evidence="8">
    <location>
        <begin position="120"/>
        <end position="242"/>
    </location>
</feature>
<dbReference type="Pfam" id="PF13715">
    <property type="entry name" value="CarbopepD_reg_2"/>
    <property type="match status" value="1"/>
</dbReference>
<comment type="similarity">
    <text evidence="7">Belongs to the TonB-dependent receptor family.</text>
</comment>
<dbReference type="SUPFAM" id="SSF56935">
    <property type="entry name" value="Porins"/>
    <property type="match status" value="1"/>
</dbReference>
<dbReference type="EMBL" id="QWET01000016">
    <property type="protein sequence ID" value="RIH63759.1"/>
    <property type="molecule type" value="Genomic_DNA"/>
</dbReference>
<dbReference type="InterPro" id="IPR008969">
    <property type="entry name" value="CarboxyPept-like_regulatory"/>
</dbReference>
<evidence type="ECO:0000256" key="2">
    <source>
        <dbReference type="ARBA" id="ARBA00022448"/>
    </source>
</evidence>
<sequence length="1064" mass="117050">MKKHLIVTFTLLLTLISGVYAQQRSIKGTVTSASDGLPLPGVTVVVQGVSSLGTVTDVDGKYSLSVPSEAKVLVFSFIGMERKVAEIGSSGVLDVELVMSTEALDEVVVTALGISRQTKSLGYSVQEVEGKELTEARETNIANSLAGKVAGVQVTNIATGAGGSSRVVIRGNSSISGNDAPLYVVDGIPIDNQNLDSPHYASGGVDYGDGIVNLNPDDIKSMSVLKGPNAAALYGARAANGVIVITTKSGKARKGLGISVNSNYTFEDVATLPTYQNKFGPGYFSADGFEPIGTTIIDGKEYEVLDPRMFAYFGPRLEGQLVADWQDPTKVMAMNPQPEGNVRNFFQTGYTATNTISFTGGNEQSTFYLSLSDLRNEGIIPGSKYNRQSINFRGTTNITDKFSIDAKVNYVHHEGNNRPGLSANSSNIMAQLIQWPNHIDMDRLKNYKDENGNPVNWTTRYENPYWTINEIQNEDARDRVIGFVSLKYEFTDWLSLQARTGTDFYTDQRFERRAVGTTSARTGLVSNYTFHVMENNSDILLMAEKDLSSNFSGSLTLGASHLYSKNEVTGMKGIALRTPGLYHIDNAAQITPRHRKVQREMNSVFAAGQLGYKNYLFLDLTARNDWSSVLGMNNYSFFYPSATASFVLTDALQMDSNVLNFGKIRAGYAEVGNDSSPYLTSFGYQSLSETVQGQGQAEIQRRIPNPDLKNELTQSYEFGTDLRLLDNRVRVDFTYYNSSTKNQILPVNISSATGFEQMVINAGEITNEGVELLLDVTPVQLSNSFRWDVTFNYAKNKSKVVSLADGIETHEMSRDRWGTIEARPGYDFGNIVGYAFKRNEKGEKLLNDNGMYQRDPDEVKVLGNIQPDWIGGITNRFSYKGFSLKALIDIKMGGNLLSGTKYIQTARGTAKFTEEGVYENAEGHWVGVADGVMENDYYVEDENGNMVLHLQAGEKSDIELERLFLHGWYTRADIIEEFVLDASYVSLREVSLGYSFPASLLRNTPVSNIKMSVVGRNLLYIHENMEGLGISPEGAFSSASGAQGSESYTLPSTRSFGFNLTVEF</sequence>
<dbReference type="Gene3D" id="2.170.130.10">
    <property type="entry name" value="TonB-dependent receptor, plug domain"/>
    <property type="match status" value="1"/>
</dbReference>
<dbReference type="NCBIfam" id="TIGR04056">
    <property type="entry name" value="OMP_RagA_SusC"/>
    <property type="match status" value="1"/>
</dbReference>
<dbReference type="NCBIfam" id="TIGR04057">
    <property type="entry name" value="SusC_RagA_signa"/>
    <property type="match status" value="1"/>
</dbReference>
<dbReference type="RefSeq" id="WP_119351218.1">
    <property type="nucleotide sequence ID" value="NZ_QWET01000016.1"/>
</dbReference>
<evidence type="ECO:0000256" key="3">
    <source>
        <dbReference type="ARBA" id="ARBA00022452"/>
    </source>
</evidence>
<evidence type="ECO:0000256" key="7">
    <source>
        <dbReference type="PROSITE-ProRule" id="PRU01360"/>
    </source>
</evidence>
<dbReference type="InterPro" id="IPR039426">
    <property type="entry name" value="TonB-dep_rcpt-like"/>
</dbReference>
<dbReference type="Gene3D" id="2.40.170.20">
    <property type="entry name" value="TonB-dependent receptor, beta-barrel domain"/>
    <property type="match status" value="1"/>
</dbReference>
<keyword evidence="2 7" id="KW-0813">Transport</keyword>
<comment type="subcellular location">
    <subcellularLocation>
        <location evidence="1 7">Cell outer membrane</location>
        <topology evidence="1 7">Multi-pass membrane protein</topology>
    </subcellularLocation>
</comment>
<dbReference type="Gene3D" id="2.60.40.1120">
    <property type="entry name" value="Carboxypeptidase-like, regulatory domain"/>
    <property type="match status" value="1"/>
</dbReference>
<dbReference type="InterPro" id="IPR037066">
    <property type="entry name" value="Plug_dom_sf"/>
</dbReference>
<dbReference type="InterPro" id="IPR012910">
    <property type="entry name" value="Plug_dom"/>
</dbReference>
<evidence type="ECO:0000313" key="9">
    <source>
        <dbReference type="EMBL" id="RIH63759.1"/>
    </source>
</evidence>
<evidence type="ECO:0000259" key="8">
    <source>
        <dbReference type="Pfam" id="PF07715"/>
    </source>
</evidence>
<keyword evidence="5 7" id="KW-0472">Membrane</keyword>
<name>A0A399CW40_9BACT</name>
<protein>
    <submittedName>
        <fullName evidence="9">SusC/RagA family TonB-linked outer membrane protein</fullName>
    </submittedName>
</protein>
<reference evidence="9 10" key="1">
    <citation type="journal article" date="2015" name="Int. J. Syst. Evol. Microbiol.">
        <title>Mariniphaga sediminis sp. nov., isolated from coastal sediment.</title>
        <authorList>
            <person name="Wang F.Q."/>
            <person name="Shen Q.Y."/>
            <person name="Chen G.J."/>
            <person name="Du Z.J."/>
        </authorList>
    </citation>
    <scope>NUCLEOTIDE SEQUENCE [LARGE SCALE GENOMIC DNA]</scope>
    <source>
        <strain evidence="9 10">SY21</strain>
    </source>
</reference>
<evidence type="ECO:0000256" key="6">
    <source>
        <dbReference type="ARBA" id="ARBA00023237"/>
    </source>
</evidence>
<keyword evidence="10" id="KW-1185">Reference proteome</keyword>
<dbReference type="Proteomes" id="UP000266441">
    <property type="component" value="Unassembled WGS sequence"/>
</dbReference>
<organism evidence="9 10">
    <name type="scientific">Mariniphaga sediminis</name>
    <dbReference type="NCBI Taxonomy" id="1628158"/>
    <lineage>
        <taxon>Bacteria</taxon>
        <taxon>Pseudomonadati</taxon>
        <taxon>Bacteroidota</taxon>
        <taxon>Bacteroidia</taxon>
        <taxon>Marinilabiliales</taxon>
        <taxon>Prolixibacteraceae</taxon>
        <taxon>Mariniphaga</taxon>
    </lineage>
</organism>
<dbReference type="AlphaFoldDB" id="A0A399CW40"/>
<keyword evidence="3 7" id="KW-1134">Transmembrane beta strand</keyword>
<evidence type="ECO:0000256" key="5">
    <source>
        <dbReference type="ARBA" id="ARBA00023136"/>
    </source>
</evidence>
<keyword evidence="4 7" id="KW-0812">Transmembrane</keyword>
<dbReference type="InterPro" id="IPR036942">
    <property type="entry name" value="Beta-barrel_TonB_sf"/>
</dbReference>
<accession>A0A399CW40</accession>
<keyword evidence="6 7" id="KW-0998">Cell outer membrane</keyword>